<dbReference type="OrthoDB" id="329806at2"/>
<evidence type="ECO:0000313" key="3">
    <source>
        <dbReference type="Proteomes" id="UP000237310"/>
    </source>
</evidence>
<sequence length="298" mass="33281">METCQLSGASGFVGQNLQTYLAKDFVILPFSVRYKINQTIDLNADHIIHAAGKAHDLKKISNPAEYYEANYELTKQLFDAFLGSNSKTFIFVSSVKAVADKVNGILTEESIGHPKTPYGKSKKMAEDYIQNQIIPEGKQVFILRPCMIHGQGNKGNLNLLFKMVSKGFPWPLGSFENKRSFLSIENLCYVIKELLSRPGIPSGIYNLADDDDVSTNELIQIMGSSLNKKAVIWKIPVSYIRKIAWLGDFLLLPLNSERLDKLTESYLVGNSKIKQAIGKELPVSAREGLLNTLKSFNK</sequence>
<dbReference type="InterPro" id="IPR036291">
    <property type="entry name" value="NAD(P)-bd_dom_sf"/>
</dbReference>
<dbReference type="InterPro" id="IPR050177">
    <property type="entry name" value="Lipid_A_modif_metabolic_enz"/>
</dbReference>
<dbReference type="Pfam" id="PF01370">
    <property type="entry name" value="Epimerase"/>
    <property type="match status" value="1"/>
</dbReference>
<protein>
    <submittedName>
        <fullName evidence="2">Nucleoside-diphosphate-sugar epimerase</fullName>
    </submittedName>
</protein>
<proteinExistence type="predicted"/>
<dbReference type="Gene3D" id="3.40.50.720">
    <property type="entry name" value="NAD(P)-binding Rossmann-like Domain"/>
    <property type="match status" value="1"/>
</dbReference>
<gene>
    <name evidence="2" type="ORF">C3L50_12510</name>
</gene>
<dbReference type="RefSeq" id="WP_103806525.1">
    <property type="nucleotide sequence ID" value="NZ_PQVG01000007.1"/>
</dbReference>
<keyword evidence="3" id="KW-1185">Reference proteome</keyword>
<reference evidence="2 3" key="1">
    <citation type="submission" date="2018-01" db="EMBL/GenBank/DDBJ databases">
        <authorList>
            <person name="Gaut B.S."/>
            <person name="Morton B.R."/>
            <person name="Clegg M.T."/>
            <person name="Duvall M.R."/>
        </authorList>
    </citation>
    <scope>NUCLEOTIDE SEQUENCE [LARGE SCALE GENOMIC DNA]</scope>
    <source>
        <strain evidence="2 3">HR-AY</strain>
    </source>
</reference>
<dbReference type="AlphaFoldDB" id="A0A2S5A666"/>
<dbReference type="EMBL" id="PQVG01000007">
    <property type="protein sequence ID" value="POY38091.1"/>
    <property type="molecule type" value="Genomic_DNA"/>
</dbReference>
<evidence type="ECO:0000259" key="1">
    <source>
        <dbReference type="Pfam" id="PF01370"/>
    </source>
</evidence>
<dbReference type="SUPFAM" id="SSF51735">
    <property type="entry name" value="NAD(P)-binding Rossmann-fold domains"/>
    <property type="match status" value="1"/>
</dbReference>
<dbReference type="Proteomes" id="UP000237310">
    <property type="component" value="Unassembled WGS sequence"/>
</dbReference>
<accession>A0A2S5A666</accession>
<dbReference type="PANTHER" id="PTHR43245">
    <property type="entry name" value="BIFUNCTIONAL POLYMYXIN RESISTANCE PROTEIN ARNA"/>
    <property type="match status" value="1"/>
</dbReference>
<feature type="domain" description="NAD-dependent epimerase/dehydratase" evidence="1">
    <location>
        <begin position="9"/>
        <end position="208"/>
    </location>
</feature>
<name>A0A2S5A666_9FLAO</name>
<evidence type="ECO:0000313" key="2">
    <source>
        <dbReference type="EMBL" id="POY38091.1"/>
    </source>
</evidence>
<organism evidence="2 3">
    <name type="scientific">Flavobacterium alvei</name>
    <dbReference type="NCBI Taxonomy" id="2080416"/>
    <lineage>
        <taxon>Bacteria</taxon>
        <taxon>Pseudomonadati</taxon>
        <taxon>Bacteroidota</taxon>
        <taxon>Flavobacteriia</taxon>
        <taxon>Flavobacteriales</taxon>
        <taxon>Flavobacteriaceae</taxon>
        <taxon>Flavobacterium</taxon>
    </lineage>
</organism>
<dbReference type="InterPro" id="IPR001509">
    <property type="entry name" value="Epimerase_deHydtase"/>
</dbReference>
<comment type="caution">
    <text evidence="2">The sequence shown here is derived from an EMBL/GenBank/DDBJ whole genome shotgun (WGS) entry which is preliminary data.</text>
</comment>
<dbReference type="PANTHER" id="PTHR43245:SF58">
    <property type="entry name" value="BLL5923 PROTEIN"/>
    <property type="match status" value="1"/>
</dbReference>